<dbReference type="InParanoid" id="A0A7N2MKS8"/>
<keyword evidence="2" id="KW-1185">Reference proteome</keyword>
<accession>A0A7N2MKS8</accession>
<evidence type="ECO:0000313" key="2">
    <source>
        <dbReference type="Proteomes" id="UP000594261"/>
    </source>
</evidence>
<name>A0A7N2MKS8_QUELO</name>
<dbReference type="Proteomes" id="UP000594261">
    <property type="component" value="Chromosome 9"/>
</dbReference>
<evidence type="ECO:0000313" key="1">
    <source>
        <dbReference type="EnsemblPlants" id="QL09p054819:mrna"/>
    </source>
</evidence>
<reference evidence="1 2" key="1">
    <citation type="journal article" date="2016" name="G3 (Bethesda)">
        <title>First Draft Assembly and Annotation of the Genome of a California Endemic Oak Quercus lobata Nee (Fagaceae).</title>
        <authorList>
            <person name="Sork V.L."/>
            <person name="Fitz-Gibbon S.T."/>
            <person name="Puiu D."/>
            <person name="Crepeau M."/>
            <person name="Gugger P.F."/>
            <person name="Sherman R."/>
            <person name="Stevens K."/>
            <person name="Langley C.H."/>
            <person name="Pellegrini M."/>
            <person name="Salzberg S.L."/>
        </authorList>
    </citation>
    <scope>NUCLEOTIDE SEQUENCE [LARGE SCALE GENOMIC DNA]</scope>
    <source>
        <strain evidence="1 2">cv. SW786</strain>
    </source>
</reference>
<sequence>MLEGAHDVKVEVVERASDQPSIVFEDLHLGEVEEVKTTMLPMVHKVQEEIILIPHIDFVIPNEFDVVEFKVFLFTVLPKRRKMDPSSDLKIWYQIDRFNNFITSPSKALVAVNLDSSLENSKLHFTVSTDLFAERGIPLNLSRSLALASSIAPRSLSSLSINLGLLVLLKFSVLALLLETN</sequence>
<dbReference type="Gramene" id="QL09p054819:mrna">
    <property type="protein sequence ID" value="QL09p054819:mrna"/>
    <property type="gene ID" value="QL09p054819"/>
</dbReference>
<proteinExistence type="predicted"/>
<protein>
    <submittedName>
        <fullName evidence="1">Uncharacterized protein</fullName>
    </submittedName>
</protein>
<dbReference type="EMBL" id="LRBV02000009">
    <property type="status" value="NOT_ANNOTATED_CDS"/>
    <property type="molecule type" value="Genomic_DNA"/>
</dbReference>
<dbReference type="AlphaFoldDB" id="A0A7N2MKS8"/>
<reference evidence="1" key="2">
    <citation type="submission" date="2021-01" db="UniProtKB">
        <authorList>
            <consortium name="EnsemblPlants"/>
        </authorList>
    </citation>
    <scope>IDENTIFICATION</scope>
</reference>
<dbReference type="EnsemblPlants" id="QL09p054819:mrna">
    <property type="protein sequence ID" value="QL09p054819:mrna"/>
    <property type="gene ID" value="QL09p054819"/>
</dbReference>
<organism evidence="1 2">
    <name type="scientific">Quercus lobata</name>
    <name type="common">Valley oak</name>
    <dbReference type="NCBI Taxonomy" id="97700"/>
    <lineage>
        <taxon>Eukaryota</taxon>
        <taxon>Viridiplantae</taxon>
        <taxon>Streptophyta</taxon>
        <taxon>Embryophyta</taxon>
        <taxon>Tracheophyta</taxon>
        <taxon>Spermatophyta</taxon>
        <taxon>Magnoliopsida</taxon>
        <taxon>eudicotyledons</taxon>
        <taxon>Gunneridae</taxon>
        <taxon>Pentapetalae</taxon>
        <taxon>rosids</taxon>
        <taxon>fabids</taxon>
        <taxon>Fagales</taxon>
        <taxon>Fagaceae</taxon>
        <taxon>Quercus</taxon>
    </lineage>
</organism>